<protein>
    <submittedName>
        <fullName evidence="1">Uncharacterized protein</fullName>
    </submittedName>
</protein>
<accession>A0A1G1T4Q5</accession>
<organism evidence="1 2">
    <name type="scientific">Hymenobacter lapidarius</name>
    <dbReference type="NCBI Taxonomy" id="1908237"/>
    <lineage>
        <taxon>Bacteria</taxon>
        <taxon>Pseudomonadati</taxon>
        <taxon>Bacteroidota</taxon>
        <taxon>Cytophagia</taxon>
        <taxon>Cytophagales</taxon>
        <taxon>Hymenobacteraceae</taxon>
        <taxon>Hymenobacter</taxon>
    </lineage>
</organism>
<name>A0A1G1T4Q5_9BACT</name>
<dbReference type="EMBL" id="MDZB01000102">
    <property type="protein sequence ID" value="OGX85843.1"/>
    <property type="molecule type" value="Genomic_DNA"/>
</dbReference>
<sequence length="62" mass="6987">MSKLYIFSTVFLFWVAVYGSMLHVHLAAPSVRSIKVPTFRSILVRSTSIVQVNKPCIATNFN</sequence>
<keyword evidence="2" id="KW-1185">Reference proteome</keyword>
<dbReference type="STRING" id="1908237.BEN47_14090"/>
<evidence type="ECO:0000313" key="2">
    <source>
        <dbReference type="Proteomes" id="UP000176294"/>
    </source>
</evidence>
<proteinExistence type="predicted"/>
<dbReference type="RefSeq" id="WP_070727978.1">
    <property type="nucleotide sequence ID" value="NZ_MDZB01000102.1"/>
</dbReference>
<evidence type="ECO:0000313" key="1">
    <source>
        <dbReference type="EMBL" id="OGX85843.1"/>
    </source>
</evidence>
<gene>
    <name evidence="1" type="ORF">BEN47_14090</name>
</gene>
<comment type="caution">
    <text evidence="1">The sequence shown here is derived from an EMBL/GenBank/DDBJ whole genome shotgun (WGS) entry which is preliminary data.</text>
</comment>
<reference evidence="1 2" key="1">
    <citation type="submission" date="2016-08" db="EMBL/GenBank/DDBJ databases">
        <title>Hymenobacter coccineus sp. nov., Hymenobacter lapidarius sp. nov. and Hymenobacter glacialis sp. nov., isolated from Antarctic soil.</title>
        <authorList>
            <person name="Sedlacek I."/>
            <person name="Kralova S."/>
            <person name="Kyrova K."/>
            <person name="Maslanova I."/>
            <person name="Stankova E."/>
            <person name="Vrbovska V."/>
            <person name="Nemec M."/>
            <person name="Bartak M."/>
            <person name="Svec P."/>
            <person name="Busse H.-J."/>
            <person name="Pantucek R."/>
        </authorList>
    </citation>
    <scope>NUCLEOTIDE SEQUENCE [LARGE SCALE GENOMIC DNA]</scope>
    <source>
        <strain evidence="1 2">CCM 8643</strain>
    </source>
</reference>
<dbReference type="Proteomes" id="UP000176294">
    <property type="component" value="Unassembled WGS sequence"/>
</dbReference>
<dbReference type="AlphaFoldDB" id="A0A1G1T4Q5"/>